<dbReference type="InterPro" id="IPR023416">
    <property type="entry name" value="Transthyretin/HIU_hydrolase_d"/>
</dbReference>
<keyword evidence="5 7" id="KW-0659">Purine metabolism</keyword>
<dbReference type="InterPro" id="IPR036817">
    <property type="entry name" value="Transthyretin/HIU_hydrolase_sf"/>
</dbReference>
<sequence>MSKISTHVLDTAHGLPAAGIPVTLRAADGSLLGEGRTNADGRVSELGPDELPAGIYTLVFDTGRYFELIDREGFYPRVTIDFEIIDPDEHFHVPLLLNPFGYSTYRGS</sequence>
<keyword evidence="10" id="KW-1185">Reference proteome</keyword>
<evidence type="ECO:0000256" key="3">
    <source>
        <dbReference type="ARBA" id="ARBA00009850"/>
    </source>
</evidence>
<dbReference type="EC" id="3.5.2.17" evidence="7"/>
<dbReference type="GO" id="GO:0033971">
    <property type="term" value="F:hydroxyisourate hydrolase activity"/>
    <property type="evidence" value="ECO:0007669"/>
    <property type="project" value="UniProtKB-EC"/>
</dbReference>
<comment type="catalytic activity">
    <reaction evidence="1 7">
        <text>5-hydroxyisourate + H2O = 5-hydroxy-2-oxo-4-ureido-2,5-dihydro-1H-imidazole-5-carboxylate + H(+)</text>
        <dbReference type="Rhea" id="RHEA:23736"/>
        <dbReference type="ChEBI" id="CHEBI:15377"/>
        <dbReference type="ChEBI" id="CHEBI:15378"/>
        <dbReference type="ChEBI" id="CHEBI:18072"/>
        <dbReference type="ChEBI" id="CHEBI:58639"/>
        <dbReference type="EC" id="3.5.2.17"/>
    </reaction>
</comment>
<dbReference type="SUPFAM" id="SSF49472">
    <property type="entry name" value="Transthyretin (synonym: prealbumin)"/>
    <property type="match status" value="1"/>
</dbReference>
<keyword evidence="6 7" id="KW-0378">Hydrolase</keyword>
<dbReference type="InterPro" id="IPR023418">
    <property type="entry name" value="Thyroxine_BS"/>
</dbReference>
<comment type="function">
    <text evidence="2">Catalyzes the hydrolysis of 5-hydroxyisourate (HIU) to 2-oxo-4-hydroxy-4-carboxy-5-ureidoimidazoline (OHCU).</text>
</comment>
<protein>
    <recommendedName>
        <fullName evidence="7">5-hydroxyisourate hydrolase</fullName>
        <shortName evidence="7">HIU hydrolase</shortName>
        <shortName evidence="7">HIUHase</shortName>
        <ecNumber evidence="7">3.5.2.17</ecNumber>
    </recommendedName>
</protein>
<dbReference type="RefSeq" id="WP_386740984.1">
    <property type="nucleotide sequence ID" value="NZ_JBHSMG010000004.1"/>
</dbReference>
<name>A0ABW0NTD0_9MICO</name>
<evidence type="ECO:0000256" key="5">
    <source>
        <dbReference type="ARBA" id="ARBA00022631"/>
    </source>
</evidence>
<evidence type="ECO:0000259" key="8">
    <source>
        <dbReference type="Pfam" id="PF00576"/>
    </source>
</evidence>
<proteinExistence type="inferred from homology"/>
<comment type="caution">
    <text evidence="9">The sequence shown here is derived from an EMBL/GenBank/DDBJ whole genome shotgun (WGS) entry which is preliminary data.</text>
</comment>
<dbReference type="CDD" id="cd05822">
    <property type="entry name" value="TLP_HIUase"/>
    <property type="match status" value="1"/>
</dbReference>
<feature type="domain" description="Transthyretin/hydroxyisourate hydrolase" evidence="8">
    <location>
        <begin position="4"/>
        <end position="107"/>
    </location>
</feature>
<evidence type="ECO:0000256" key="6">
    <source>
        <dbReference type="ARBA" id="ARBA00022801"/>
    </source>
</evidence>
<dbReference type="Gene3D" id="2.60.40.180">
    <property type="entry name" value="Transthyretin/hydroxyisourate hydrolase domain"/>
    <property type="match status" value="1"/>
</dbReference>
<dbReference type="PANTHER" id="PTHR10395:SF7">
    <property type="entry name" value="5-HYDROXYISOURATE HYDROLASE"/>
    <property type="match status" value="1"/>
</dbReference>
<dbReference type="PRINTS" id="PR00189">
    <property type="entry name" value="TRNSTHYRETIN"/>
</dbReference>
<comment type="subunit">
    <text evidence="4 7">Homotetramer.</text>
</comment>
<accession>A0ABW0NTD0</accession>
<evidence type="ECO:0000256" key="2">
    <source>
        <dbReference type="ARBA" id="ARBA00002704"/>
    </source>
</evidence>
<evidence type="ECO:0000313" key="10">
    <source>
        <dbReference type="Proteomes" id="UP001596039"/>
    </source>
</evidence>
<reference evidence="10" key="1">
    <citation type="journal article" date="2019" name="Int. J. Syst. Evol. Microbiol.">
        <title>The Global Catalogue of Microorganisms (GCM) 10K type strain sequencing project: providing services to taxonomists for standard genome sequencing and annotation.</title>
        <authorList>
            <consortium name="The Broad Institute Genomics Platform"/>
            <consortium name="The Broad Institute Genome Sequencing Center for Infectious Disease"/>
            <person name="Wu L."/>
            <person name="Ma J."/>
        </authorList>
    </citation>
    <scope>NUCLEOTIDE SEQUENCE [LARGE SCALE GENOMIC DNA]</scope>
    <source>
        <strain evidence="10">CGMCC 4.6997</strain>
    </source>
</reference>
<dbReference type="EMBL" id="JBHSMG010000004">
    <property type="protein sequence ID" value="MFC5503268.1"/>
    <property type="molecule type" value="Genomic_DNA"/>
</dbReference>
<dbReference type="NCBIfam" id="TIGR02962">
    <property type="entry name" value="hdxy_isourate"/>
    <property type="match status" value="1"/>
</dbReference>
<organism evidence="9 10">
    <name type="scientific">Lysinimonas soli</name>
    <dbReference type="NCBI Taxonomy" id="1074233"/>
    <lineage>
        <taxon>Bacteria</taxon>
        <taxon>Bacillati</taxon>
        <taxon>Actinomycetota</taxon>
        <taxon>Actinomycetes</taxon>
        <taxon>Micrococcales</taxon>
        <taxon>Microbacteriaceae</taxon>
        <taxon>Lysinimonas</taxon>
    </lineage>
</organism>
<evidence type="ECO:0000256" key="1">
    <source>
        <dbReference type="ARBA" id="ARBA00001043"/>
    </source>
</evidence>
<gene>
    <name evidence="9" type="primary">uraH</name>
    <name evidence="9" type="ORF">ACFPJ4_13555</name>
</gene>
<dbReference type="PANTHER" id="PTHR10395">
    <property type="entry name" value="URICASE AND TRANSTHYRETIN-RELATED"/>
    <property type="match status" value="1"/>
</dbReference>
<evidence type="ECO:0000256" key="7">
    <source>
        <dbReference type="RuleBase" id="RU361270"/>
    </source>
</evidence>
<dbReference type="InterPro" id="IPR014306">
    <property type="entry name" value="Hydroxyisourate_hydrolase"/>
</dbReference>
<dbReference type="InterPro" id="IPR000895">
    <property type="entry name" value="Transthyretin/HIU_hydrolase"/>
</dbReference>
<evidence type="ECO:0000256" key="4">
    <source>
        <dbReference type="ARBA" id="ARBA00011881"/>
    </source>
</evidence>
<dbReference type="Pfam" id="PF00576">
    <property type="entry name" value="Transthyretin"/>
    <property type="match status" value="1"/>
</dbReference>
<dbReference type="Proteomes" id="UP001596039">
    <property type="component" value="Unassembled WGS sequence"/>
</dbReference>
<dbReference type="PROSITE" id="PS00768">
    <property type="entry name" value="TRANSTHYRETIN_1"/>
    <property type="match status" value="1"/>
</dbReference>
<comment type="similarity">
    <text evidence="3 7">Belongs to the transthyretin family. 5-hydroxyisourate hydrolase subfamily.</text>
</comment>
<evidence type="ECO:0000313" key="9">
    <source>
        <dbReference type="EMBL" id="MFC5503268.1"/>
    </source>
</evidence>